<keyword evidence="2" id="KW-1185">Reference proteome</keyword>
<evidence type="ECO:0000313" key="1">
    <source>
        <dbReference type="EMBL" id="MBF9140809.1"/>
    </source>
</evidence>
<reference evidence="1 2" key="1">
    <citation type="submission" date="2020-11" db="EMBL/GenBank/DDBJ databases">
        <authorList>
            <person name="Kim M.K."/>
        </authorList>
    </citation>
    <scope>NUCLEOTIDE SEQUENCE [LARGE SCALE GENOMIC DNA]</scope>
    <source>
        <strain evidence="1 2">BT439</strain>
    </source>
</reference>
<dbReference type="RefSeq" id="WP_196285145.1">
    <property type="nucleotide sequence ID" value="NZ_JADQDP010000001.1"/>
</dbReference>
<gene>
    <name evidence="1" type="ORF">I2I01_04140</name>
</gene>
<proteinExistence type="predicted"/>
<dbReference type="Proteomes" id="UP000645610">
    <property type="component" value="Unassembled WGS sequence"/>
</dbReference>
<name>A0A931BCL0_9BACT</name>
<protein>
    <submittedName>
        <fullName evidence="1">Uncharacterized protein</fullName>
    </submittedName>
</protein>
<dbReference type="AlphaFoldDB" id="A0A931BCL0"/>
<organism evidence="1 2">
    <name type="scientific">Hymenobacter properus</name>
    <dbReference type="NCBI Taxonomy" id="2791026"/>
    <lineage>
        <taxon>Bacteria</taxon>
        <taxon>Pseudomonadati</taxon>
        <taxon>Bacteroidota</taxon>
        <taxon>Cytophagia</taxon>
        <taxon>Cytophagales</taxon>
        <taxon>Hymenobacteraceae</taxon>
        <taxon>Hymenobacter</taxon>
    </lineage>
</organism>
<comment type="caution">
    <text evidence="1">The sequence shown here is derived from an EMBL/GenBank/DDBJ whole genome shotgun (WGS) entry which is preliminary data.</text>
</comment>
<accession>A0A931BCL0</accession>
<sequence>MSTPAAKPLTVPPLPDAVARHLSHDVTALRGGDQLHLRTAILGYAKGAVLPIYGYCCLRDEHGTPFCVTAYVRPNGAAGQPVVAYSERDAVRFRFEDQTECWFGAVLMYLVPVDLTDYADCLRLERQPATMARLLLNETETPYRQAA</sequence>
<evidence type="ECO:0000313" key="2">
    <source>
        <dbReference type="Proteomes" id="UP000645610"/>
    </source>
</evidence>
<dbReference type="EMBL" id="JADQDP010000001">
    <property type="protein sequence ID" value="MBF9140809.1"/>
    <property type="molecule type" value="Genomic_DNA"/>
</dbReference>